<sequence length="132" mass="14438">MEQNKIREKLREIMEEQIGMLKSSKEEPLSISEAPPPSDTDQRAATKSKGGEQEEEEDKLEGGDNNAAARATHEDKAAKIQKLRSGFRICRPQGSFLWPNMGISTPPSATHLIPIPPQPQPQPGSPVKPACS</sequence>
<dbReference type="Gramene" id="Pav_sc0001226.1_g100.1.mk:mrna">
    <property type="protein sequence ID" value="Pav_sc0001226.1_g100.1.mk:mrna"/>
    <property type="gene ID" value="Pav_sc0001226.1_g100.1.mk"/>
</dbReference>
<name>A0A6P5TC88_PRUAV</name>
<evidence type="ECO:0000313" key="2">
    <source>
        <dbReference type="Proteomes" id="UP000515124"/>
    </source>
</evidence>
<evidence type="ECO:0000256" key="1">
    <source>
        <dbReference type="SAM" id="MobiDB-lite"/>
    </source>
</evidence>
<organism evidence="2 3">
    <name type="scientific">Prunus avium</name>
    <name type="common">Cherry</name>
    <name type="synonym">Cerasus avium</name>
    <dbReference type="NCBI Taxonomy" id="42229"/>
    <lineage>
        <taxon>Eukaryota</taxon>
        <taxon>Viridiplantae</taxon>
        <taxon>Streptophyta</taxon>
        <taxon>Embryophyta</taxon>
        <taxon>Tracheophyta</taxon>
        <taxon>Spermatophyta</taxon>
        <taxon>Magnoliopsida</taxon>
        <taxon>eudicotyledons</taxon>
        <taxon>Gunneridae</taxon>
        <taxon>Pentapetalae</taxon>
        <taxon>rosids</taxon>
        <taxon>fabids</taxon>
        <taxon>Rosales</taxon>
        <taxon>Rosaceae</taxon>
        <taxon>Amygdaloideae</taxon>
        <taxon>Amygdaleae</taxon>
        <taxon>Prunus</taxon>
    </lineage>
</organism>
<gene>
    <name evidence="3" type="primary">LOC110766014</name>
</gene>
<dbReference type="RefSeq" id="XP_021824963.1">
    <property type="nucleotide sequence ID" value="XM_021969271.1"/>
</dbReference>
<dbReference type="GeneID" id="110766014"/>
<protein>
    <submittedName>
        <fullName evidence="3">Protein DYAD-like</fullName>
    </submittedName>
</protein>
<reference evidence="3" key="1">
    <citation type="submission" date="2025-08" db="UniProtKB">
        <authorList>
            <consortium name="RefSeq"/>
        </authorList>
    </citation>
    <scope>IDENTIFICATION</scope>
</reference>
<dbReference type="PANTHER" id="PTHR46740">
    <property type="entry name" value="PROTEIN DYAD"/>
    <property type="match status" value="1"/>
</dbReference>
<feature type="compositionally biased region" description="Pro residues" evidence="1">
    <location>
        <begin position="114"/>
        <end position="126"/>
    </location>
</feature>
<dbReference type="GO" id="GO:0007131">
    <property type="term" value="P:reciprocal meiotic recombination"/>
    <property type="evidence" value="ECO:0007669"/>
    <property type="project" value="InterPro"/>
</dbReference>
<dbReference type="GO" id="GO:0051177">
    <property type="term" value="P:meiotic sister chromatid cohesion"/>
    <property type="evidence" value="ECO:0007669"/>
    <property type="project" value="InterPro"/>
</dbReference>
<dbReference type="PANTHER" id="PTHR46740:SF2">
    <property type="entry name" value="PROTEIN DYAD"/>
    <property type="match status" value="1"/>
</dbReference>
<dbReference type="Proteomes" id="UP000515124">
    <property type="component" value="Unplaced"/>
</dbReference>
<accession>A0A6P5TC88</accession>
<feature type="region of interest" description="Disordered" evidence="1">
    <location>
        <begin position="17"/>
        <end position="79"/>
    </location>
</feature>
<keyword evidence="2" id="KW-1185">Reference proteome</keyword>
<dbReference type="AlphaFoldDB" id="A0A6P5TC88"/>
<dbReference type="InterPro" id="IPR044221">
    <property type="entry name" value="DYAD/AMEIOTIC1"/>
</dbReference>
<feature type="region of interest" description="Disordered" evidence="1">
    <location>
        <begin position="108"/>
        <end position="132"/>
    </location>
</feature>
<proteinExistence type="predicted"/>
<feature type="compositionally biased region" description="Basic and acidic residues" evidence="1">
    <location>
        <begin position="40"/>
        <end position="52"/>
    </location>
</feature>
<dbReference type="KEGG" id="pavi:110766014"/>
<evidence type="ECO:0000313" key="3">
    <source>
        <dbReference type="RefSeq" id="XP_021824963.1"/>
    </source>
</evidence>